<keyword evidence="1" id="KW-0812">Transmembrane</keyword>
<keyword evidence="1" id="KW-0472">Membrane</keyword>
<feature type="transmembrane region" description="Helical" evidence="1">
    <location>
        <begin position="6"/>
        <end position="24"/>
    </location>
</feature>
<gene>
    <name evidence="2" type="ORF">H6F99_14140</name>
</gene>
<keyword evidence="1" id="KW-1133">Transmembrane helix</keyword>
<keyword evidence="3" id="KW-1185">Reference proteome</keyword>
<evidence type="ECO:0000313" key="2">
    <source>
        <dbReference type="EMBL" id="MBD2279389.1"/>
    </source>
</evidence>
<protein>
    <submittedName>
        <fullName evidence="2">Uncharacterized protein</fullName>
    </submittedName>
</protein>
<name>A0ABR8BX05_APHFL</name>
<dbReference type="RefSeq" id="WP_190383348.1">
    <property type="nucleotide sequence ID" value="NZ_JACJQT010000035.1"/>
</dbReference>
<dbReference type="Proteomes" id="UP000606721">
    <property type="component" value="Unassembled WGS sequence"/>
</dbReference>
<sequence length="46" mass="5266">MQQRFAIAWVSLKNLVGAIAWFPLRIGGDRLGFPQELWAIAFSRHP</sequence>
<comment type="caution">
    <text evidence="2">The sequence shown here is derived from an EMBL/GenBank/DDBJ whole genome shotgun (WGS) entry which is preliminary data.</text>
</comment>
<proteinExistence type="predicted"/>
<reference evidence="2 3" key="1">
    <citation type="journal article" date="2020" name="ISME J.">
        <title>Comparative genomics reveals insights into cyanobacterial evolution and habitat adaptation.</title>
        <authorList>
            <person name="Chen M.Y."/>
            <person name="Teng W.K."/>
            <person name="Zhao L."/>
            <person name="Hu C.X."/>
            <person name="Zhou Y.K."/>
            <person name="Han B.P."/>
            <person name="Song L.R."/>
            <person name="Shu W.S."/>
        </authorList>
    </citation>
    <scope>NUCLEOTIDE SEQUENCE [LARGE SCALE GENOMIC DNA]</scope>
    <source>
        <strain evidence="2 3">FACHB-1040</strain>
    </source>
</reference>
<organism evidence="2 3">
    <name type="scientific">Aphanizomenon flos-aquae FACHB-1040</name>
    <dbReference type="NCBI Taxonomy" id="2692887"/>
    <lineage>
        <taxon>Bacteria</taxon>
        <taxon>Bacillati</taxon>
        <taxon>Cyanobacteriota</taxon>
        <taxon>Cyanophyceae</taxon>
        <taxon>Nostocales</taxon>
        <taxon>Aphanizomenonaceae</taxon>
        <taxon>Aphanizomenon</taxon>
    </lineage>
</organism>
<evidence type="ECO:0000313" key="3">
    <source>
        <dbReference type="Proteomes" id="UP000606721"/>
    </source>
</evidence>
<dbReference type="EMBL" id="JACJQT010000035">
    <property type="protein sequence ID" value="MBD2279389.1"/>
    <property type="molecule type" value="Genomic_DNA"/>
</dbReference>
<evidence type="ECO:0000256" key="1">
    <source>
        <dbReference type="SAM" id="Phobius"/>
    </source>
</evidence>
<accession>A0ABR8BX05</accession>